<dbReference type="EMBL" id="CADEBD010000312">
    <property type="protein sequence ID" value="CAB3242481.1"/>
    <property type="molecule type" value="Genomic_DNA"/>
</dbReference>
<evidence type="ECO:0000256" key="1">
    <source>
        <dbReference type="SAM" id="MobiDB-lite"/>
    </source>
</evidence>
<evidence type="ECO:0000313" key="4">
    <source>
        <dbReference type="Proteomes" id="UP000494106"/>
    </source>
</evidence>
<sequence>MSEPQETLSSESAVTPAPPSPTTPENASLASTSTSTITKPADSTRPTSLPKPSGLKPPTKIGRLCSNSAPKPAVPISPRSGEYLICLLIIPSPQ</sequence>
<dbReference type="OrthoDB" id="7469346at2759"/>
<feature type="compositionally biased region" description="Low complexity" evidence="1">
    <location>
        <begin position="23"/>
        <end position="38"/>
    </location>
</feature>
<dbReference type="Proteomes" id="UP000494106">
    <property type="component" value="Unassembled WGS sequence"/>
</dbReference>
<evidence type="ECO:0000313" key="2">
    <source>
        <dbReference type="EMBL" id="CAB3242481.1"/>
    </source>
</evidence>
<accession>A0A8S1A5W6</accession>
<protein>
    <submittedName>
        <fullName evidence="2">Uncharacterized protein</fullName>
    </submittedName>
</protein>
<gene>
    <name evidence="3" type="ORF">APLA_LOCUS14871</name>
    <name evidence="2" type="ORF">APLA_LOCUS9999</name>
</gene>
<evidence type="ECO:0000313" key="5">
    <source>
        <dbReference type="Proteomes" id="UP000494256"/>
    </source>
</evidence>
<organism evidence="2 5">
    <name type="scientific">Arctia plantaginis</name>
    <name type="common">Wood tiger moth</name>
    <name type="synonym">Phalaena plantaginis</name>
    <dbReference type="NCBI Taxonomy" id="874455"/>
    <lineage>
        <taxon>Eukaryota</taxon>
        <taxon>Metazoa</taxon>
        <taxon>Ecdysozoa</taxon>
        <taxon>Arthropoda</taxon>
        <taxon>Hexapoda</taxon>
        <taxon>Insecta</taxon>
        <taxon>Pterygota</taxon>
        <taxon>Neoptera</taxon>
        <taxon>Endopterygota</taxon>
        <taxon>Lepidoptera</taxon>
        <taxon>Glossata</taxon>
        <taxon>Ditrysia</taxon>
        <taxon>Noctuoidea</taxon>
        <taxon>Erebidae</taxon>
        <taxon>Arctiinae</taxon>
        <taxon>Arctia</taxon>
    </lineage>
</organism>
<keyword evidence="4" id="KW-1185">Reference proteome</keyword>
<dbReference type="Proteomes" id="UP000494256">
    <property type="component" value="Unassembled WGS sequence"/>
</dbReference>
<feature type="region of interest" description="Disordered" evidence="1">
    <location>
        <begin position="1"/>
        <end position="78"/>
    </location>
</feature>
<comment type="caution">
    <text evidence="2">The sequence shown here is derived from an EMBL/GenBank/DDBJ whole genome shotgun (WGS) entry which is preliminary data.</text>
</comment>
<reference evidence="4 5" key="1">
    <citation type="submission" date="2020-04" db="EMBL/GenBank/DDBJ databases">
        <authorList>
            <person name="Wallbank WR R."/>
            <person name="Pardo Diaz C."/>
            <person name="Kozak K."/>
            <person name="Martin S."/>
            <person name="Jiggins C."/>
            <person name="Moest M."/>
            <person name="Warren A I."/>
            <person name="Byers J.R.P. K."/>
            <person name="Montejo-Kovacevich G."/>
            <person name="Yen C E."/>
        </authorList>
    </citation>
    <scope>NUCLEOTIDE SEQUENCE [LARGE SCALE GENOMIC DNA]</scope>
</reference>
<evidence type="ECO:0000313" key="3">
    <source>
        <dbReference type="EMBL" id="CAB3255354.1"/>
    </source>
</evidence>
<dbReference type="EMBL" id="CADEBC010000574">
    <property type="protein sequence ID" value="CAB3255354.1"/>
    <property type="molecule type" value="Genomic_DNA"/>
</dbReference>
<proteinExistence type="predicted"/>
<dbReference type="AlphaFoldDB" id="A0A8S1A5W6"/>
<name>A0A8S1A5W6_ARCPL</name>